<dbReference type="Proteomes" id="UP001235849">
    <property type="component" value="Unassembled WGS sequence"/>
</dbReference>
<comment type="caution">
    <text evidence="1">The sequence shown here is derived from an EMBL/GenBank/DDBJ whole genome shotgun (WGS) entry which is preliminary data.</text>
</comment>
<keyword evidence="2" id="KW-1185">Reference proteome</keyword>
<organism evidence="1 2">
    <name type="scientific">Roseofilum capinflatum BLCC-M114</name>
    <dbReference type="NCBI Taxonomy" id="3022440"/>
    <lineage>
        <taxon>Bacteria</taxon>
        <taxon>Bacillati</taxon>
        <taxon>Cyanobacteriota</taxon>
        <taxon>Cyanophyceae</taxon>
        <taxon>Desertifilales</taxon>
        <taxon>Desertifilaceae</taxon>
        <taxon>Roseofilum</taxon>
        <taxon>Roseofilum capinflatum</taxon>
    </lineage>
</organism>
<dbReference type="EMBL" id="JAQOSO010000079">
    <property type="protein sequence ID" value="MDJ1175171.1"/>
    <property type="molecule type" value="Genomic_DNA"/>
</dbReference>
<protein>
    <submittedName>
        <fullName evidence="1">Uncharacterized protein</fullName>
    </submittedName>
</protein>
<evidence type="ECO:0000313" key="2">
    <source>
        <dbReference type="Proteomes" id="UP001235849"/>
    </source>
</evidence>
<sequence length="56" mass="6427">MFLPIAIFAIIVILWTQETLVEKPKEKKTPEEKLAEAIADYLKAGIKIRIDQSQDK</sequence>
<accession>A0ABT7B7L8</accession>
<reference evidence="1 2" key="1">
    <citation type="submission" date="2023-01" db="EMBL/GenBank/DDBJ databases">
        <title>Novel diversity within Roseofilum (Cyanobacteria; Desertifilaceae) from marine benthic mats with descriptions of four novel species.</title>
        <authorList>
            <person name="Wang Y."/>
            <person name="Berthold D.E."/>
            <person name="Hu J."/>
            <person name="Lefler F.W."/>
            <person name="Laughinghouse H.D. IV."/>
        </authorList>
    </citation>
    <scope>NUCLEOTIDE SEQUENCE [LARGE SCALE GENOMIC DNA]</scope>
    <source>
        <strain evidence="1 2">BLCC-M114</strain>
    </source>
</reference>
<evidence type="ECO:0000313" key="1">
    <source>
        <dbReference type="EMBL" id="MDJ1175171.1"/>
    </source>
</evidence>
<name>A0ABT7B7L8_9CYAN</name>
<gene>
    <name evidence="1" type="ORF">PMG25_13805</name>
</gene>
<dbReference type="RefSeq" id="WP_283767478.1">
    <property type="nucleotide sequence ID" value="NZ_JAQOSO010000079.1"/>
</dbReference>
<proteinExistence type="predicted"/>